<keyword evidence="2 5" id="KW-0812">Transmembrane</keyword>
<feature type="transmembrane region" description="Helical" evidence="5">
    <location>
        <begin position="73"/>
        <end position="94"/>
    </location>
</feature>
<evidence type="ECO:0000313" key="6">
    <source>
        <dbReference type="EMBL" id="KAL3890444.1"/>
    </source>
</evidence>
<evidence type="ECO:0000256" key="4">
    <source>
        <dbReference type="ARBA" id="ARBA00023136"/>
    </source>
</evidence>
<evidence type="ECO:0000256" key="2">
    <source>
        <dbReference type="ARBA" id="ARBA00022692"/>
    </source>
</evidence>
<name>A0ABD3XW39_SINWO</name>
<keyword evidence="3 5" id="KW-1133">Transmembrane helix</keyword>
<keyword evidence="7" id="KW-1185">Reference proteome</keyword>
<dbReference type="Gene3D" id="1.20.140.150">
    <property type="match status" value="1"/>
</dbReference>
<evidence type="ECO:0008006" key="8">
    <source>
        <dbReference type="Google" id="ProtNLM"/>
    </source>
</evidence>
<feature type="transmembrane region" description="Helical" evidence="5">
    <location>
        <begin position="152"/>
        <end position="176"/>
    </location>
</feature>
<gene>
    <name evidence="6" type="ORF">ACJMK2_002726</name>
</gene>
<keyword evidence="4 5" id="KW-0472">Membrane</keyword>
<feature type="transmembrane region" description="Helical" evidence="5">
    <location>
        <begin position="106"/>
        <end position="132"/>
    </location>
</feature>
<dbReference type="GO" id="GO:0016020">
    <property type="term" value="C:membrane"/>
    <property type="evidence" value="ECO:0007669"/>
    <property type="project" value="UniProtKB-SubCell"/>
</dbReference>
<comment type="caution">
    <text evidence="6">The sequence shown here is derived from an EMBL/GenBank/DDBJ whole genome shotgun (WGS) entry which is preliminary data.</text>
</comment>
<evidence type="ECO:0000256" key="5">
    <source>
        <dbReference type="SAM" id="Phobius"/>
    </source>
</evidence>
<organism evidence="6 7">
    <name type="scientific">Sinanodonta woodiana</name>
    <name type="common">Chinese pond mussel</name>
    <name type="synonym">Anodonta woodiana</name>
    <dbReference type="NCBI Taxonomy" id="1069815"/>
    <lineage>
        <taxon>Eukaryota</taxon>
        <taxon>Metazoa</taxon>
        <taxon>Spiralia</taxon>
        <taxon>Lophotrochozoa</taxon>
        <taxon>Mollusca</taxon>
        <taxon>Bivalvia</taxon>
        <taxon>Autobranchia</taxon>
        <taxon>Heteroconchia</taxon>
        <taxon>Palaeoheterodonta</taxon>
        <taxon>Unionida</taxon>
        <taxon>Unionoidea</taxon>
        <taxon>Unionidae</taxon>
        <taxon>Unioninae</taxon>
        <taxon>Sinanodonta</taxon>
    </lineage>
</organism>
<evidence type="ECO:0000256" key="1">
    <source>
        <dbReference type="ARBA" id="ARBA00004141"/>
    </source>
</evidence>
<protein>
    <recommendedName>
        <fullName evidence="8">Claudin</fullName>
    </recommendedName>
</protein>
<comment type="subcellular location">
    <subcellularLocation>
        <location evidence="1">Membrane</location>
        <topology evidence="1">Multi-pass membrane protein</topology>
    </subcellularLocation>
</comment>
<dbReference type="EMBL" id="JBJQND010000001">
    <property type="protein sequence ID" value="KAL3890444.1"/>
    <property type="molecule type" value="Genomic_DNA"/>
</dbReference>
<accession>A0ABD3XW39</accession>
<dbReference type="Pfam" id="PF13903">
    <property type="entry name" value="Claudin_2"/>
    <property type="match status" value="1"/>
</dbReference>
<dbReference type="AlphaFoldDB" id="A0ABD3XW39"/>
<sequence length="194" mass="20445">MPGNIAVGIACTSVVIGIISIALPYWCYLEKSDGPVTVKKHYGLWIYCEESTIYVKTKSTCDSFALIPEFFEAVRMLEVIGLLFVLGAVVLGAIKSAKENGTIQHLAGGLAALGGVLMISGTVVFALNIVGLVGPLETLRATYGTDILPSNILHAGFALAIVSGVIALISGCVFFCSKSVKVTQVRPHPATLNF</sequence>
<evidence type="ECO:0000313" key="7">
    <source>
        <dbReference type="Proteomes" id="UP001634394"/>
    </source>
</evidence>
<evidence type="ECO:0000256" key="3">
    <source>
        <dbReference type="ARBA" id="ARBA00022989"/>
    </source>
</evidence>
<dbReference type="Proteomes" id="UP001634394">
    <property type="component" value="Unassembled WGS sequence"/>
</dbReference>
<reference evidence="6 7" key="1">
    <citation type="submission" date="2024-11" db="EMBL/GenBank/DDBJ databases">
        <title>Chromosome-level genome assembly of the freshwater bivalve Anodonta woodiana.</title>
        <authorList>
            <person name="Chen X."/>
        </authorList>
    </citation>
    <scope>NUCLEOTIDE SEQUENCE [LARGE SCALE GENOMIC DNA]</scope>
    <source>
        <strain evidence="6">MN2024</strain>
        <tissue evidence="6">Gills</tissue>
    </source>
</reference>
<proteinExistence type="predicted"/>
<feature type="transmembrane region" description="Helical" evidence="5">
    <location>
        <begin position="7"/>
        <end position="26"/>
    </location>
</feature>
<dbReference type="InterPro" id="IPR004031">
    <property type="entry name" value="PMP22/EMP/MP20/Claudin"/>
</dbReference>